<dbReference type="CDD" id="cd00730">
    <property type="entry name" value="rubredoxin"/>
    <property type="match status" value="1"/>
</dbReference>
<dbReference type="InterPro" id="IPR024922">
    <property type="entry name" value="Rubredoxin"/>
</dbReference>
<dbReference type="PRINTS" id="PR00163">
    <property type="entry name" value="RUBREDOXIN"/>
</dbReference>
<dbReference type="EMBL" id="QUSM01000003">
    <property type="protein sequence ID" value="RGD74110.1"/>
    <property type="molecule type" value="Genomic_DNA"/>
</dbReference>
<reference evidence="9 10" key="1">
    <citation type="submission" date="2018-08" db="EMBL/GenBank/DDBJ databases">
        <title>A genome reference for cultivated species of the human gut microbiota.</title>
        <authorList>
            <person name="Zou Y."/>
            <person name="Xue W."/>
            <person name="Luo G."/>
        </authorList>
    </citation>
    <scope>NUCLEOTIDE SEQUENCE [LARGE SCALE GENOMIC DNA]</scope>
    <source>
        <strain evidence="9 10">AM25-6</strain>
    </source>
</reference>
<keyword evidence="5 6" id="KW-0408">Iron</keyword>
<dbReference type="GO" id="GO:0005506">
    <property type="term" value="F:iron ion binding"/>
    <property type="evidence" value="ECO:0007669"/>
    <property type="project" value="InterPro"/>
</dbReference>
<feature type="binding site" evidence="7">
    <location>
        <position position="6"/>
    </location>
    <ligand>
        <name>Fe cation</name>
        <dbReference type="ChEBI" id="CHEBI:24875"/>
    </ligand>
</feature>
<evidence type="ECO:0000256" key="4">
    <source>
        <dbReference type="ARBA" id="ARBA00022982"/>
    </source>
</evidence>
<evidence type="ECO:0000256" key="1">
    <source>
        <dbReference type="ARBA" id="ARBA00005337"/>
    </source>
</evidence>
<dbReference type="InterPro" id="IPR050526">
    <property type="entry name" value="Rubredoxin_ET"/>
</dbReference>
<comment type="similarity">
    <text evidence="1 6">Belongs to the rubredoxin family.</text>
</comment>
<dbReference type="PIRSF" id="PIRSF000071">
    <property type="entry name" value="Rubredoxin"/>
    <property type="match status" value="1"/>
</dbReference>
<feature type="domain" description="Rubredoxin-like" evidence="8">
    <location>
        <begin position="1"/>
        <end position="52"/>
    </location>
</feature>
<evidence type="ECO:0000256" key="5">
    <source>
        <dbReference type="ARBA" id="ARBA00023004"/>
    </source>
</evidence>
<protein>
    <recommendedName>
        <fullName evidence="6">Rubredoxin</fullName>
    </recommendedName>
</protein>
<proteinExistence type="inferred from homology"/>
<comment type="caution">
    <text evidence="9">The sequence shown here is derived from an EMBL/GenBank/DDBJ whole genome shotgun (WGS) entry which is preliminary data.</text>
</comment>
<name>A0A3E3DXZ0_9FIRM</name>
<dbReference type="FunFam" id="2.20.28.10:FF:000001">
    <property type="entry name" value="Rubredoxin"/>
    <property type="match status" value="1"/>
</dbReference>
<dbReference type="GO" id="GO:0009055">
    <property type="term" value="F:electron transfer activity"/>
    <property type="evidence" value="ECO:0007669"/>
    <property type="project" value="InterPro"/>
</dbReference>
<evidence type="ECO:0000256" key="2">
    <source>
        <dbReference type="ARBA" id="ARBA00022448"/>
    </source>
</evidence>
<dbReference type="Proteomes" id="UP000261212">
    <property type="component" value="Unassembled WGS sequence"/>
</dbReference>
<evidence type="ECO:0000256" key="6">
    <source>
        <dbReference type="PIRNR" id="PIRNR000071"/>
    </source>
</evidence>
<dbReference type="GO" id="GO:0043448">
    <property type="term" value="P:alkane catabolic process"/>
    <property type="evidence" value="ECO:0007669"/>
    <property type="project" value="TreeGrafter"/>
</dbReference>
<evidence type="ECO:0000256" key="7">
    <source>
        <dbReference type="PIRSR" id="PIRSR000071-1"/>
    </source>
</evidence>
<keyword evidence="3 6" id="KW-0479">Metal-binding</keyword>
<dbReference type="GeneID" id="97999866"/>
<accession>A0A3E3DXZ0</accession>
<comment type="cofactor">
    <cofactor evidence="6 7">
        <name>Fe(3+)</name>
        <dbReference type="ChEBI" id="CHEBI:29034"/>
    </cofactor>
    <text evidence="6 7">Binds 1 Fe(3+) ion per subunit.</text>
</comment>
<organism evidence="9 10">
    <name type="scientific">Anaerofustis stercorihominis</name>
    <dbReference type="NCBI Taxonomy" id="214853"/>
    <lineage>
        <taxon>Bacteria</taxon>
        <taxon>Bacillati</taxon>
        <taxon>Bacillota</taxon>
        <taxon>Clostridia</taxon>
        <taxon>Eubacteriales</taxon>
        <taxon>Eubacteriaceae</taxon>
        <taxon>Anaerofustis</taxon>
    </lineage>
</organism>
<evidence type="ECO:0000313" key="9">
    <source>
        <dbReference type="EMBL" id="RGD74110.1"/>
    </source>
</evidence>
<feature type="binding site" evidence="7">
    <location>
        <position position="39"/>
    </location>
    <ligand>
        <name>Fe cation</name>
        <dbReference type="ChEBI" id="CHEBI:24875"/>
    </ligand>
</feature>
<dbReference type="PANTHER" id="PTHR47627:SF1">
    <property type="entry name" value="RUBREDOXIN-1-RELATED"/>
    <property type="match status" value="1"/>
</dbReference>
<keyword evidence="4 6" id="KW-0249">Electron transport</keyword>
<sequence>MAKYECTLCGYIYDEELGDPDNNIPPNTKWEDVPDTYVCPVCFVKKDAFEKLED</sequence>
<evidence type="ECO:0000256" key="3">
    <source>
        <dbReference type="ARBA" id="ARBA00022723"/>
    </source>
</evidence>
<dbReference type="InterPro" id="IPR024934">
    <property type="entry name" value="Rubredoxin-like_dom"/>
</dbReference>
<dbReference type="PANTHER" id="PTHR47627">
    <property type="entry name" value="RUBREDOXIN"/>
    <property type="match status" value="1"/>
</dbReference>
<dbReference type="SUPFAM" id="SSF57802">
    <property type="entry name" value="Rubredoxin-like"/>
    <property type="match status" value="1"/>
</dbReference>
<feature type="binding site" evidence="7">
    <location>
        <position position="42"/>
    </location>
    <ligand>
        <name>Fe cation</name>
        <dbReference type="ChEBI" id="CHEBI:24875"/>
    </ligand>
</feature>
<dbReference type="PROSITE" id="PS50903">
    <property type="entry name" value="RUBREDOXIN_LIKE"/>
    <property type="match status" value="1"/>
</dbReference>
<evidence type="ECO:0000313" key="10">
    <source>
        <dbReference type="Proteomes" id="UP000261212"/>
    </source>
</evidence>
<dbReference type="Pfam" id="PF00301">
    <property type="entry name" value="Rubredoxin"/>
    <property type="match status" value="1"/>
</dbReference>
<keyword evidence="2 6" id="KW-0813">Transport</keyword>
<dbReference type="InterPro" id="IPR024935">
    <property type="entry name" value="Rubredoxin_dom"/>
</dbReference>
<dbReference type="AlphaFoldDB" id="A0A3E3DXZ0"/>
<gene>
    <name evidence="9" type="ORF">DW687_04910</name>
</gene>
<evidence type="ECO:0000259" key="8">
    <source>
        <dbReference type="PROSITE" id="PS50903"/>
    </source>
</evidence>
<dbReference type="RefSeq" id="WP_007049457.1">
    <property type="nucleotide sequence ID" value="NZ_CABKNJ010000005.1"/>
</dbReference>
<dbReference type="Gene3D" id="2.20.28.10">
    <property type="match status" value="1"/>
</dbReference>
<feature type="binding site" evidence="7">
    <location>
        <position position="9"/>
    </location>
    <ligand>
        <name>Fe cation</name>
        <dbReference type="ChEBI" id="CHEBI:24875"/>
    </ligand>
</feature>